<gene>
    <name evidence="1" type="ORF">FJY68_14320</name>
</gene>
<organism evidence="1 2">
    <name type="scientific">candidate division WOR-3 bacterium</name>
    <dbReference type="NCBI Taxonomy" id="2052148"/>
    <lineage>
        <taxon>Bacteria</taxon>
        <taxon>Bacteria division WOR-3</taxon>
    </lineage>
</organism>
<dbReference type="EMBL" id="VGIR01000205">
    <property type="protein sequence ID" value="MBM3332996.1"/>
    <property type="molecule type" value="Genomic_DNA"/>
</dbReference>
<reference evidence="1" key="1">
    <citation type="submission" date="2019-03" db="EMBL/GenBank/DDBJ databases">
        <title>Lake Tanganyika Metagenome-Assembled Genomes (MAGs).</title>
        <authorList>
            <person name="Tran P."/>
        </authorList>
    </citation>
    <scope>NUCLEOTIDE SEQUENCE</scope>
    <source>
        <strain evidence="1">K_DeepCast_150m_m2_040</strain>
    </source>
</reference>
<evidence type="ECO:0000313" key="2">
    <source>
        <dbReference type="Proteomes" id="UP000779900"/>
    </source>
</evidence>
<sequence length="519" mass="55262">MYFGAGIGESPALALDGDGKRWIAYVDRDSLFCLFPGEYLPRVIYHGDSSSVPGQPSIVCYPGQASGEWVSAVTFCVYDTSAGTSRVMFARACTSGVTLDTIESVANLGDSLPCVSIYKSDTLLVTWQHGDSTLASMLCDYGPGTSGRPAAWSSPNLVTANGYHATSRFDDNGTVLNVVWTRKNGSNYAIQRATCDLATTTFGNWSLMATPGDTGSTQKSNPVFAGLGVSCWQEKDANGKWTIKGSVRGNEETFVANDTDACHPSAFAESSSISPSIDQIRCRILYSAGIEVLVDSAVVDTGLTRYVCESLNVSRATSDATKYNNGTKFLRKAGSDSLFAVYADLDGAIAYAWSANGDTWQRSVLASSRDYPTIAEDSTGRRWVVVTKPVGVNSSVQEAYYRNGSSWTGPETLYTNAVTTLGPASLAGASDTSTSIAYAAFLNTSGMSKSVILAKFDGSSVSTYTVATGSSLDNPSLTVEPYKADSDRIHVTWEDNGTIKYAMDTDGRSTSIANNWSVT</sequence>
<evidence type="ECO:0000313" key="1">
    <source>
        <dbReference type="EMBL" id="MBM3332996.1"/>
    </source>
</evidence>
<comment type="caution">
    <text evidence="1">The sequence shown here is derived from an EMBL/GenBank/DDBJ whole genome shotgun (WGS) entry which is preliminary data.</text>
</comment>
<proteinExistence type="predicted"/>
<feature type="non-terminal residue" evidence="1">
    <location>
        <position position="519"/>
    </location>
</feature>
<dbReference type="SUPFAM" id="SSF89372">
    <property type="entry name" value="Fucose-specific lectin"/>
    <property type="match status" value="1"/>
</dbReference>
<name>A0A938BRB6_UNCW3</name>
<dbReference type="AlphaFoldDB" id="A0A938BRB6"/>
<dbReference type="Proteomes" id="UP000779900">
    <property type="component" value="Unassembled WGS sequence"/>
</dbReference>
<accession>A0A938BRB6</accession>
<protein>
    <submittedName>
        <fullName evidence="1">Uncharacterized protein</fullName>
    </submittedName>
</protein>